<keyword evidence="2 12" id="KW-0813">Transport</keyword>
<evidence type="ECO:0000256" key="4">
    <source>
        <dbReference type="ARBA" id="ARBA00022496"/>
    </source>
</evidence>
<reference evidence="18 19" key="1">
    <citation type="journal article" date="2008" name="BMC Genomics">
        <title>Complete genome of Phenylobacterium zucineum - a novel facultative intracellular bacterium isolated from human erythroleukemia cell line K562.</title>
        <authorList>
            <person name="Luo Y."/>
            <person name="Xu X."/>
            <person name="Ding Z."/>
            <person name="Liu Z."/>
            <person name="Zhang B."/>
            <person name="Yan Z."/>
            <person name="Sun J."/>
            <person name="Hu S."/>
            <person name="Hu X."/>
        </authorList>
    </citation>
    <scope>NUCLEOTIDE SEQUENCE [LARGE SCALE GENOMIC DNA]</scope>
    <source>
        <strain evidence="19">HLK1</strain>
        <plasmid evidence="19">Plasmid pHLK1</plasmid>
    </source>
</reference>
<proteinExistence type="inferred from homology"/>
<dbReference type="OrthoDB" id="9760333at2"/>
<protein>
    <submittedName>
        <fullName evidence="18">TonB-dependent receptor</fullName>
    </submittedName>
</protein>
<dbReference type="InterPro" id="IPR012910">
    <property type="entry name" value="Plug_dom"/>
</dbReference>
<evidence type="ECO:0000256" key="12">
    <source>
        <dbReference type="PROSITE-ProRule" id="PRU01360"/>
    </source>
</evidence>
<feature type="signal peptide" evidence="15">
    <location>
        <begin position="1"/>
        <end position="25"/>
    </location>
</feature>
<evidence type="ECO:0000256" key="2">
    <source>
        <dbReference type="ARBA" id="ARBA00022448"/>
    </source>
</evidence>
<organism evidence="18 19">
    <name type="scientific">Phenylobacterium zucineum (strain HLK1)</name>
    <dbReference type="NCBI Taxonomy" id="450851"/>
    <lineage>
        <taxon>Bacteria</taxon>
        <taxon>Pseudomonadati</taxon>
        <taxon>Pseudomonadota</taxon>
        <taxon>Alphaproteobacteria</taxon>
        <taxon>Caulobacterales</taxon>
        <taxon>Caulobacteraceae</taxon>
        <taxon>Phenylobacterium</taxon>
    </lineage>
</organism>
<dbReference type="Gene3D" id="2.40.170.20">
    <property type="entry name" value="TonB-dependent receptor, beta-barrel domain"/>
    <property type="match status" value="1"/>
</dbReference>
<evidence type="ECO:0000256" key="11">
    <source>
        <dbReference type="ARBA" id="ARBA00023237"/>
    </source>
</evidence>
<dbReference type="Pfam" id="PF00593">
    <property type="entry name" value="TonB_dep_Rec_b-barrel"/>
    <property type="match status" value="1"/>
</dbReference>
<evidence type="ECO:0000256" key="7">
    <source>
        <dbReference type="ARBA" id="ARBA00023004"/>
    </source>
</evidence>
<keyword evidence="9 14" id="KW-0798">TonB box</keyword>
<keyword evidence="7" id="KW-0408">Iron</keyword>
<dbReference type="GO" id="GO:0006826">
    <property type="term" value="P:iron ion transport"/>
    <property type="evidence" value="ECO:0007669"/>
    <property type="project" value="UniProtKB-KW"/>
</dbReference>
<evidence type="ECO:0000256" key="14">
    <source>
        <dbReference type="RuleBase" id="RU003357"/>
    </source>
</evidence>
<comment type="similarity">
    <text evidence="12 14">Belongs to the TonB-dependent receptor family.</text>
</comment>
<evidence type="ECO:0000256" key="3">
    <source>
        <dbReference type="ARBA" id="ARBA00022452"/>
    </source>
</evidence>
<evidence type="ECO:0000256" key="10">
    <source>
        <dbReference type="ARBA" id="ARBA00023136"/>
    </source>
</evidence>
<evidence type="ECO:0000256" key="6">
    <source>
        <dbReference type="ARBA" id="ARBA00022729"/>
    </source>
</evidence>
<evidence type="ECO:0000256" key="1">
    <source>
        <dbReference type="ARBA" id="ARBA00004571"/>
    </source>
</evidence>
<dbReference type="PANTHER" id="PTHR32552:SF81">
    <property type="entry name" value="TONB-DEPENDENT OUTER MEMBRANE RECEPTOR"/>
    <property type="match status" value="1"/>
</dbReference>
<keyword evidence="10 12" id="KW-0472">Membrane</keyword>
<geneLocation type="plasmid" evidence="19">
    <name>pHLK1</name>
</geneLocation>
<keyword evidence="4" id="KW-0410">Iron transport</keyword>
<keyword evidence="19" id="KW-1185">Reference proteome</keyword>
<sequence>MGYGKRALGGVSALALLAWAGAVHAQDEVTQVEELTVTARRQTENLQDVPAAVSAFGANSLYEDQVETVGDLQSHVPNLSLHVGDASNAVVYIRGVGQIDSISFNDPGVGVYLDDVYMGRVQGSFLDVIDPQQIEVLRGPRGTLYGRNTIGGALKFTSARPTNEVEGYLDATLGNYDDRRFKAVLGGPIASDVLLGKVAFAASRRDGYTKNLLTGEDDGDKDTIAGRISLLFRPTSDFSAYLTLDASRNSPDASRTPHRETPIYSVNTGALRPVIADPDVVEATYNDLEKLKTRGAALTLQYDRGPFTFKSITAYREMEYRTHLDLDSSPDESFGIYDFEDQDQTSQELQVLYKGERLSAVAGLFYFKENDETFAGLVGPDFFVILPGPTYFPFPANTSGLRLAENTSAAAYAQLDYKLTDRASVTVGARYTYEEKWTDNRGEWFDPAVAPSAEDMERLFRTGAGFNVTGFEAEEDWSSFTPKVAFNYQLSDDVLTYVSASKGFKSGGFNGRNTAAAQSFDPETQWSYEAGLKTELAERRVRLNLAAFYQDYKNLQLSRFAADPATGNFVAVFDNAGRANMYGLETELTAVVTPKFRIEANGAYLHSEYDEYIDGGVDISDQRHLVNAPKWSGRLSASYDLDLGDAGELTFTGGVSYRSKTYLTVSSSEVLAQDGYALLDASVVWSQPGGPWSVVVSGRNLTDERYREHAFDLTDSPGVQLGYYGAPRTYSVNVRYRF</sequence>
<keyword evidence="11 12" id="KW-0998">Cell outer membrane</keyword>
<gene>
    <name evidence="18" type="ordered locus">PHZ_p0163</name>
</gene>
<dbReference type="InterPro" id="IPR039426">
    <property type="entry name" value="TonB-dep_rcpt-like"/>
</dbReference>
<dbReference type="eggNOG" id="COG4773">
    <property type="taxonomic scope" value="Bacteria"/>
</dbReference>
<dbReference type="GO" id="GO:0009279">
    <property type="term" value="C:cell outer membrane"/>
    <property type="evidence" value="ECO:0007669"/>
    <property type="project" value="UniProtKB-SubCell"/>
</dbReference>
<dbReference type="HOGENOM" id="CLU_008287_15_0_5"/>
<dbReference type="EMBL" id="CP000748">
    <property type="protein sequence ID" value="ACG80106.1"/>
    <property type="molecule type" value="Genomic_DNA"/>
</dbReference>
<evidence type="ECO:0000313" key="19">
    <source>
        <dbReference type="Proteomes" id="UP000001868"/>
    </source>
</evidence>
<dbReference type="SUPFAM" id="SSF56935">
    <property type="entry name" value="Porins"/>
    <property type="match status" value="1"/>
</dbReference>
<dbReference type="AlphaFoldDB" id="B4RID1"/>
<feature type="short sequence motif" description="TonB C-terminal box" evidence="13">
    <location>
        <begin position="721"/>
        <end position="738"/>
    </location>
</feature>
<dbReference type="CDD" id="cd01347">
    <property type="entry name" value="ligand_gated_channel"/>
    <property type="match status" value="1"/>
</dbReference>
<dbReference type="PROSITE" id="PS52016">
    <property type="entry name" value="TONB_DEPENDENT_REC_3"/>
    <property type="match status" value="1"/>
</dbReference>
<keyword evidence="3 12" id="KW-1134">Transmembrane beta strand</keyword>
<keyword evidence="18" id="KW-0614">Plasmid</keyword>
<keyword evidence="8" id="KW-0406">Ion transport</keyword>
<dbReference type="KEGG" id="pzu:PHZ_p0163"/>
<name>B4RID1_PHEZH</name>
<feature type="chain" id="PRO_5002825473" evidence="15">
    <location>
        <begin position="26"/>
        <end position="738"/>
    </location>
</feature>
<dbReference type="InterPro" id="IPR010917">
    <property type="entry name" value="TonB_rcpt_CS"/>
</dbReference>
<evidence type="ECO:0000256" key="9">
    <source>
        <dbReference type="ARBA" id="ARBA00023077"/>
    </source>
</evidence>
<evidence type="ECO:0000256" key="5">
    <source>
        <dbReference type="ARBA" id="ARBA00022692"/>
    </source>
</evidence>
<evidence type="ECO:0000259" key="16">
    <source>
        <dbReference type="Pfam" id="PF00593"/>
    </source>
</evidence>
<dbReference type="PROSITE" id="PS01156">
    <property type="entry name" value="TONB_DEPENDENT_REC_2"/>
    <property type="match status" value="1"/>
</dbReference>
<evidence type="ECO:0000313" key="18">
    <source>
        <dbReference type="EMBL" id="ACG80106.1"/>
    </source>
</evidence>
<dbReference type="InterPro" id="IPR000531">
    <property type="entry name" value="Beta-barrel_TonB"/>
</dbReference>
<evidence type="ECO:0000256" key="15">
    <source>
        <dbReference type="SAM" id="SignalP"/>
    </source>
</evidence>
<comment type="subcellular location">
    <subcellularLocation>
        <location evidence="1 12">Cell outer membrane</location>
        <topology evidence="1 12">Multi-pass membrane protein</topology>
    </subcellularLocation>
</comment>
<evidence type="ECO:0000259" key="17">
    <source>
        <dbReference type="Pfam" id="PF07715"/>
    </source>
</evidence>
<feature type="domain" description="TonB-dependent receptor plug" evidence="17">
    <location>
        <begin position="46"/>
        <end position="153"/>
    </location>
</feature>
<evidence type="ECO:0000256" key="8">
    <source>
        <dbReference type="ARBA" id="ARBA00023065"/>
    </source>
</evidence>
<feature type="domain" description="TonB-dependent receptor-like beta-barrel" evidence="16">
    <location>
        <begin position="273"/>
        <end position="701"/>
    </location>
</feature>
<dbReference type="PANTHER" id="PTHR32552">
    <property type="entry name" value="FERRICHROME IRON RECEPTOR-RELATED"/>
    <property type="match status" value="1"/>
</dbReference>
<dbReference type="RefSeq" id="WP_012520406.1">
    <property type="nucleotide sequence ID" value="NC_011143.1"/>
</dbReference>
<keyword evidence="6 15" id="KW-0732">Signal</keyword>
<evidence type="ECO:0000256" key="13">
    <source>
        <dbReference type="PROSITE-ProRule" id="PRU10144"/>
    </source>
</evidence>
<keyword evidence="5 12" id="KW-0812">Transmembrane</keyword>
<dbReference type="InterPro" id="IPR036942">
    <property type="entry name" value="Beta-barrel_TonB_sf"/>
</dbReference>
<accession>B4RID1</accession>
<keyword evidence="18" id="KW-0675">Receptor</keyword>
<dbReference type="Pfam" id="PF07715">
    <property type="entry name" value="Plug"/>
    <property type="match status" value="1"/>
</dbReference>
<dbReference type="Proteomes" id="UP000001868">
    <property type="component" value="Plasmid pHLK1"/>
</dbReference>